<dbReference type="InterPro" id="IPR025351">
    <property type="entry name" value="Pvc16_N"/>
</dbReference>
<dbReference type="Pfam" id="PF14065">
    <property type="entry name" value="Pvc16_N"/>
    <property type="match status" value="1"/>
</dbReference>
<evidence type="ECO:0000313" key="2">
    <source>
        <dbReference type="EMBL" id="ROT46933.1"/>
    </source>
</evidence>
<accession>A0A3N2QAV9</accession>
<dbReference type="OrthoDB" id="7560784at2"/>
<proteinExistence type="predicted"/>
<sequence>MLHNCASAILSEVNGYIQSKVNLAKPPVSFVILGNTPLDSKSPKGGVMMRLVDITSMELCSNRSEYVPQGDGFIVRKIPEAFSLYFLFSIDYKESDLLRNLELLAYVAAFFQHKSHFDTSNTPVLHQMGMENFSAELVKTTASEKSMLWTSLHIPYSPSLLYRVGLVFVGDATMGTKRVPAFSSFET</sequence>
<dbReference type="RefSeq" id="WP_123663566.1">
    <property type="nucleotide sequence ID" value="NZ_RARA01000027.1"/>
</dbReference>
<name>A0A3N2QAV9_9BACT</name>
<dbReference type="Proteomes" id="UP000270927">
    <property type="component" value="Unassembled WGS sequence"/>
</dbReference>
<dbReference type="AlphaFoldDB" id="A0A3N2QAV9"/>
<evidence type="ECO:0000313" key="3">
    <source>
        <dbReference type="Proteomes" id="UP000270927"/>
    </source>
</evidence>
<feature type="domain" description="Pvc16 N-terminal" evidence="1">
    <location>
        <begin position="9"/>
        <end position="173"/>
    </location>
</feature>
<evidence type="ECO:0000259" key="1">
    <source>
        <dbReference type="Pfam" id="PF14065"/>
    </source>
</evidence>
<keyword evidence="3" id="KW-1185">Reference proteome</keyword>
<gene>
    <name evidence="2" type="ORF">EDM02_05135</name>
</gene>
<organism evidence="2 3">
    <name type="scientific">Candidatus Cardinium hertigii</name>
    <dbReference type="NCBI Taxonomy" id="247481"/>
    <lineage>
        <taxon>Bacteria</taxon>
        <taxon>Pseudomonadati</taxon>
        <taxon>Bacteroidota</taxon>
        <taxon>Cytophagia</taxon>
        <taxon>Cytophagales</taxon>
        <taxon>Amoebophilaceae</taxon>
        <taxon>Candidatus Cardinium</taxon>
    </lineage>
</organism>
<reference evidence="2 3" key="1">
    <citation type="submission" date="2018-09" db="EMBL/GenBank/DDBJ databases">
        <title>Comparative Genomics of Wolbachia-Cardinium Dual Endosymbiosis in a Plant-Parasitic Nematode.</title>
        <authorList>
            <person name="Brown A.M.V."/>
            <person name="Wasala S.K."/>
            <person name="Howe D.K."/>
            <person name="Peetz A.B."/>
            <person name="Zasada I.A."/>
            <person name="Denver D.R."/>
        </authorList>
    </citation>
    <scope>NUCLEOTIDE SEQUENCE [LARGE SCALE GENOMIC DNA]</scope>
    <source>
        <strain evidence="2 3">Pp_1</strain>
    </source>
</reference>
<comment type="caution">
    <text evidence="2">The sequence shown here is derived from an EMBL/GenBank/DDBJ whole genome shotgun (WGS) entry which is preliminary data.</text>
</comment>
<dbReference type="EMBL" id="RARA01000027">
    <property type="protein sequence ID" value="ROT46933.1"/>
    <property type="molecule type" value="Genomic_DNA"/>
</dbReference>
<protein>
    <submittedName>
        <fullName evidence="2">DUF4255 domain-containing protein</fullName>
    </submittedName>
</protein>